<accession>K9XS52</accession>
<dbReference type="EMBL" id="CP003653">
    <property type="protein sequence ID" value="AFZ34886.1"/>
    <property type="molecule type" value="Genomic_DNA"/>
</dbReference>
<dbReference type="OrthoDB" id="9808776at2"/>
<organism evidence="1 2">
    <name type="scientific">Stanieria cyanosphaera (strain ATCC 29371 / PCC 7437)</name>
    <dbReference type="NCBI Taxonomy" id="111780"/>
    <lineage>
        <taxon>Bacteria</taxon>
        <taxon>Bacillati</taxon>
        <taxon>Cyanobacteriota</taxon>
        <taxon>Cyanophyceae</taxon>
        <taxon>Pleurocapsales</taxon>
        <taxon>Dermocarpellaceae</taxon>
        <taxon>Stanieria</taxon>
    </lineage>
</organism>
<dbReference type="AlphaFoldDB" id="K9XS52"/>
<protein>
    <recommendedName>
        <fullName evidence="3">DUF1802 family protein</fullName>
    </recommendedName>
</protein>
<dbReference type="InterPro" id="IPR008307">
    <property type="entry name" value="UCP018957"/>
</dbReference>
<keyword evidence="2" id="KW-1185">Reference proteome</keyword>
<dbReference type="HOGENOM" id="CLU_085858_3_0_3"/>
<dbReference type="STRING" id="111780.Sta7437_1319"/>
<dbReference type="Proteomes" id="UP000010473">
    <property type="component" value="Chromosome"/>
</dbReference>
<dbReference type="InterPro" id="IPR014923">
    <property type="entry name" value="DUF1802"/>
</dbReference>
<dbReference type="RefSeq" id="WP_015192559.1">
    <property type="nucleotide sequence ID" value="NC_019748.1"/>
</dbReference>
<evidence type="ECO:0000313" key="2">
    <source>
        <dbReference type="Proteomes" id="UP000010473"/>
    </source>
</evidence>
<dbReference type="PIRSF" id="PIRSF018957">
    <property type="entry name" value="UCP018957"/>
    <property type="match status" value="1"/>
</dbReference>
<reference evidence="2" key="1">
    <citation type="journal article" date="2013" name="Proc. Natl. Acad. Sci. U.S.A.">
        <title>Improving the coverage of the cyanobacterial phylum using diversity-driven genome sequencing.</title>
        <authorList>
            <person name="Shih P.M."/>
            <person name="Wu D."/>
            <person name="Latifi A."/>
            <person name="Axen S.D."/>
            <person name="Fewer D.P."/>
            <person name="Talla E."/>
            <person name="Calteau A."/>
            <person name="Cai F."/>
            <person name="Tandeau de Marsac N."/>
            <person name="Rippka R."/>
            <person name="Herdman M."/>
            <person name="Sivonen K."/>
            <person name="Coursin T."/>
            <person name="Laurent T."/>
            <person name="Goodwin L."/>
            <person name="Nolan M."/>
            <person name="Davenport K.W."/>
            <person name="Han C.S."/>
            <person name="Rubin E.M."/>
            <person name="Eisen J.A."/>
            <person name="Woyke T."/>
            <person name="Gugger M."/>
            <person name="Kerfeld C.A."/>
        </authorList>
    </citation>
    <scope>NUCLEOTIDE SEQUENCE [LARGE SCALE GENOMIC DNA]</scope>
    <source>
        <strain evidence="2">ATCC 29371 / PCC 7437</strain>
    </source>
</reference>
<sequence>MLSTTESTLTHALKEWAVAVQALEAGQTIMLLRKGGIKEENKSFSLPYRRVWLYPTYEHQKPHLLKTQYASQVTPVESGWHPTEIRIGSCAEITDVFSVSNPEIVTQLEPYHIWNEQMISDRLKWKPRQPLSVLLLRVYCLPESQLISYHQAYSGCKSWIDLVKPLSLENLIPVLDQDVYNQQVKEISEIIA</sequence>
<dbReference type="PATRIC" id="fig|111780.3.peg.1376"/>
<name>K9XS52_STAC7</name>
<evidence type="ECO:0000313" key="1">
    <source>
        <dbReference type="EMBL" id="AFZ34886.1"/>
    </source>
</evidence>
<proteinExistence type="predicted"/>
<gene>
    <name evidence="1" type="ordered locus">Sta7437_1319</name>
</gene>
<dbReference type="KEGG" id="scs:Sta7437_1319"/>
<dbReference type="eggNOG" id="COG4293">
    <property type="taxonomic scope" value="Bacteria"/>
</dbReference>
<dbReference type="Pfam" id="PF08819">
    <property type="entry name" value="DUF1802"/>
    <property type="match status" value="1"/>
</dbReference>
<evidence type="ECO:0008006" key="3">
    <source>
        <dbReference type="Google" id="ProtNLM"/>
    </source>
</evidence>